<keyword evidence="3" id="KW-1185">Reference proteome</keyword>
<dbReference type="eggNOG" id="COG0639">
    <property type="taxonomic scope" value="Bacteria"/>
</dbReference>
<dbReference type="AlphaFoldDB" id="B7J863"/>
<dbReference type="PaxDb" id="243159-AFE_1115"/>
<dbReference type="GeneID" id="65280409"/>
<proteinExistence type="predicted"/>
<dbReference type="PANTHER" id="PTHR42850">
    <property type="entry name" value="METALLOPHOSPHOESTERASE"/>
    <property type="match status" value="1"/>
</dbReference>
<dbReference type="Pfam" id="PF00149">
    <property type="entry name" value="Metallophos"/>
    <property type="match status" value="1"/>
</dbReference>
<dbReference type="InterPro" id="IPR004843">
    <property type="entry name" value="Calcineurin-like_PHP"/>
</dbReference>
<sequence>MFLTSQPTVIHHAVNAQGRDFIVGDLHGCRSMLDALLGHAGFDTARDRLFSVGDLVDRGPDSMACLDLLLEPWFYPVLGNHDAMLMAWILKDDQDLRADVYGGGFALNGGLQWAGSLGSWANEFLPLLQAMPLVRVIGQDVGANDRFHVAHAELRMPDGRGFSNGNLDEEGALAWDLDHFIPGFGDNGDWRDHVLWGRSLIHDFLGRSQRGSEMPEKRNGALSTTYVGHTIVPPTFGPGQNTPLRVQSHVFLDGGAFNAPQNARYGLVIWCHGEDRGWLLNNRGEVVDLDGDAK</sequence>
<gene>
    <name evidence="2" type="ordered locus">AFE_1115</name>
</gene>
<dbReference type="GO" id="GO:0005737">
    <property type="term" value="C:cytoplasm"/>
    <property type="evidence" value="ECO:0007669"/>
    <property type="project" value="TreeGrafter"/>
</dbReference>
<dbReference type="KEGG" id="afr:AFE_1115"/>
<accession>B7J863</accession>
<name>B7J863_ACIF2</name>
<dbReference type="SUPFAM" id="SSF56300">
    <property type="entry name" value="Metallo-dependent phosphatases"/>
    <property type="match status" value="1"/>
</dbReference>
<evidence type="ECO:0000259" key="1">
    <source>
        <dbReference type="Pfam" id="PF00149"/>
    </source>
</evidence>
<dbReference type="PANTHER" id="PTHR42850:SF4">
    <property type="entry name" value="ZINC-DEPENDENT ENDOPOLYPHOSPHATASE"/>
    <property type="match status" value="1"/>
</dbReference>
<dbReference type="InterPro" id="IPR050126">
    <property type="entry name" value="Ap4A_hydrolase"/>
</dbReference>
<evidence type="ECO:0000313" key="2">
    <source>
        <dbReference type="EMBL" id="ACK78677.1"/>
    </source>
</evidence>
<dbReference type="GO" id="GO:0016791">
    <property type="term" value="F:phosphatase activity"/>
    <property type="evidence" value="ECO:0007669"/>
    <property type="project" value="TreeGrafter"/>
</dbReference>
<dbReference type="Gene3D" id="3.60.21.10">
    <property type="match status" value="1"/>
</dbReference>
<dbReference type="InterPro" id="IPR029052">
    <property type="entry name" value="Metallo-depent_PP-like"/>
</dbReference>
<dbReference type="STRING" id="243159.AFE_1115"/>
<evidence type="ECO:0000313" key="3">
    <source>
        <dbReference type="Proteomes" id="UP000001362"/>
    </source>
</evidence>
<protein>
    <submittedName>
        <fullName evidence="2">Ser/Thr protein phosphatase family protein</fullName>
    </submittedName>
</protein>
<dbReference type="RefSeq" id="WP_012606824.1">
    <property type="nucleotide sequence ID" value="NC_011761.1"/>
</dbReference>
<feature type="domain" description="Calcineurin-like phosphoesterase" evidence="1">
    <location>
        <begin position="22"/>
        <end position="153"/>
    </location>
</feature>
<organism evidence="2 3">
    <name type="scientific">Acidithiobacillus ferrooxidans (strain ATCC 23270 / DSM 14882 / CIP 104768 / NCIMB 8455)</name>
    <name type="common">Ferrobacillus ferrooxidans (strain ATCC 23270)</name>
    <dbReference type="NCBI Taxonomy" id="243159"/>
    <lineage>
        <taxon>Bacteria</taxon>
        <taxon>Pseudomonadati</taxon>
        <taxon>Pseudomonadota</taxon>
        <taxon>Acidithiobacillia</taxon>
        <taxon>Acidithiobacillales</taxon>
        <taxon>Acidithiobacillaceae</taxon>
        <taxon>Acidithiobacillus</taxon>
    </lineage>
</organism>
<dbReference type="Proteomes" id="UP000001362">
    <property type="component" value="Chromosome"/>
</dbReference>
<reference evidence="2 3" key="1">
    <citation type="journal article" date="2008" name="BMC Genomics">
        <title>Acidithiobacillus ferrooxidans metabolism: from genome sequence to industrial applications.</title>
        <authorList>
            <person name="Valdes J."/>
            <person name="Pedroso I."/>
            <person name="Quatrini R."/>
            <person name="Dodson R.J."/>
            <person name="Tettelin H."/>
            <person name="Blake R.II."/>
            <person name="Eisen J.A."/>
            <person name="Holmes D.S."/>
        </authorList>
    </citation>
    <scope>NUCLEOTIDE SEQUENCE [LARGE SCALE GENOMIC DNA]</scope>
    <source>
        <strain evidence="3">ATCC 23270 / DSM 14882 / CIP 104768 / NCIMB 8455</strain>
    </source>
</reference>
<dbReference type="EMBL" id="CP001219">
    <property type="protein sequence ID" value="ACK78677.1"/>
    <property type="molecule type" value="Genomic_DNA"/>
</dbReference>
<dbReference type="HOGENOM" id="CLU_023125_1_0_6"/>